<evidence type="ECO:0000313" key="2">
    <source>
        <dbReference type="EMBL" id="RRJ87037.1"/>
    </source>
</evidence>
<dbReference type="Proteomes" id="UP000274391">
    <property type="component" value="Unassembled WGS sequence"/>
</dbReference>
<keyword evidence="1" id="KW-0812">Transmembrane</keyword>
<sequence>MPSDETQPSASESPRELNAVVRRSAKLSSFMWLGAIVGAILAAILTFAFPEHPEFSRGQVFGFLLVFVTALSVLLFLVIGLIVNFFVGRRTGTATITRVDD</sequence>
<proteinExistence type="predicted"/>
<feature type="transmembrane region" description="Helical" evidence="1">
    <location>
        <begin position="61"/>
        <end position="87"/>
    </location>
</feature>
<gene>
    <name evidence="2" type="ORF">EG850_06450</name>
</gene>
<evidence type="ECO:0008006" key="4">
    <source>
        <dbReference type="Google" id="ProtNLM"/>
    </source>
</evidence>
<dbReference type="OrthoDB" id="5125407at2"/>
<dbReference type="EMBL" id="RQVS01000006">
    <property type="protein sequence ID" value="RRJ87037.1"/>
    <property type="molecule type" value="Genomic_DNA"/>
</dbReference>
<comment type="caution">
    <text evidence="2">The sequence shown here is derived from an EMBL/GenBank/DDBJ whole genome shotgun (WGS) entry which is preliminary data.</text>
</comment>
<protein>
    <recommendedName>
        <fullName evidence="4">Potassium transporter Trk</fullName>
    </recommendedName>
</protein>
<dbReference type="AlphaFoldDB" id="A0A3P3VXG1"/>
<keyword evidence="1" id="KW-0472">Membrane</keyword>
<accession>A0A3P3VXG1</accession>
<evidence type="ECO:0000313" key="3">
    <source>
        <dbReference type="Proteomes" id="UP000274391"/>
    </source>
</evidence>
<dbReference type="RefSeq" id="WP_124971700.1">
    <property type="nucleotide sequence ID" value="NZ_RQVS01000006.1"/>
</dbReference>
<keyword evidence="1" id="KW-1133">Transmembrane helix</keyword>
<reference evidence="2 3" key="1">
    <citation type="submission" date="2018-11" db="EMBL/GenBank/DDBJ databases">
        <title>YIM 102482-1 draft genome.</title>
        <authorList>
            <person name="Li G."/>
            <person name="Jiang Y."/>
        </authorList>
    </citation>
    <scope>NUCLEOTIDE SEQUENCE [LARGE SCALE GENOMIC DNA]</scope>
    <source>
        <strain evidence="2 3">YIM 102482-1</strain>
    </source>
</reference>
<feature type="transmembrane region" description="Helical" evidence="1">
    <location>
        <begin position="30"/>
        <end position="49"/>
    </location>
</feature>
<evidence type="ECO:0000256" key="1">
    <source>
        <dbReference type="SAM" id="Phobius"/>
    </source>
</evidence>
<keyword evidence="3" id="KW-1185">Reference proteome</keyword>
<organism evidence="2 3">
    <name type="scientific">Gulosibacter macacae</name>
    <dbReference type="NCBI Taxonomy" id="2488791"/>
    <lineage>
        <taxon>Bacteria</taxon>
        <taxon>Bacillati</taxon>
        <taxon>Actinomycetota</taxon>
        <taxon>Actinomycetes</taxon>
        <taxon>Micrococcales</taxon>
        <taxon>Microbacteriaceae</taxon>
        <taxon>Gulosibacter</taxon>
    </lineage>
</organism>
<name>A0A3P3VXG1_9MICO</name>